<protein>
    <recommendedName>
        <fullName evidence="4">Fe2OG dioxygenase domain-containing protein</fullName>
    </recommendedName>
</protein>
<dbReference type="EMBL" id="JABMIG020000065">
    <property type="protein sequence ID" value="KAL3796105.1"/>
    <property type="molecule type" value="Genomic_DNA"/>
</dbReference>
<dbReference type="Proteomes" id="UP001516023">
    <property type="component" value="Unassembled WGS sequence"/>
</dbReference>
<gene>
    <name evidence="2" type="ORF">HJC23_000608</name>
</gene>
<reference evidence="2 3" key="1">
    <citation type="journal article" date="2020" name="G3 (Bethesda)">
        <title>Improved Reference Genome for Cyclotella cryptica CCMP332, a Model for Cell Wall Morphogenesis, Salinity Adaptation, and Lipid Production in Diatoms (Bacillariophyta).</title>
        <authorList>
            <person name="Roberts W.R."/>
            <person name="Downey K.M."/>
            <person name="Ruck E.C."/>
            <person name="Traller J.C."/>
            <person name="Alverson A.J."/>
        </authorList>
    </citation>
    <scope>NUCLEOTIDE SEQUENCE [LARGE SCALE GENOMIC DNA]</scope>
    <source>
        <strain evidence="2 3">CCMP332</strain>
    </source>
</reference>
<keyword evidence="3" id="KW-1185">Reference proteome</keyword>
<evidence type="ECO:0000256" key="1">
    <source>
        <dbReference type="SAM" id="MobiDB-lite"/>
    </source>
</evidence>
<feature type="compositionally biased region" description="Basic residues" evidence="1">
    <location>
        <begin position="234"/>
        <end position="256"/>
    </location>
</feature>
<evidence type="ECO:0008006" key="4">
    <source>
        <dbReference type="Google" id="ProtNLM"/>
    </source>
</evidence>
<accession>A0ABD3Q7F8</accession>
<sequence length="256" mass="29204">HAKTTPYPQTTPSLDWSLYNLHHQYHKSGGILYKQSILTPHEYTSIMEEWTSMHLTLMEELESSFATKRIGCRISNDSEIYRILSCPEGSLCKLLNGLEAWDEEDREQGRMVIAPDVPIELRIYEKAGAGMEWHTDDILYNPPQVEVVLTLENNSDCCTMWKPRKGIQHLEEGETTHHHGAIESVQTTPNSGLILKAGGVEHKVSPLGMGRRVILKLAFVREGALMLEDMAMHASHHKNKSDRKSRNQRKIPSRKR</sequence>
<organism evidence="2 3">
    <name type="scientific">Cyclotella cryptica</name>
    <dbReference type="NCBI Taxonomy" id="29204"/>
    <lineage>
        <taxon>Eukaryota</taxon>
        <taxon>Sar</taxon>
        <taxon>Stramenopiles</taxon>
        <taxon>Ochrophyta</taxon>
        <taxon>Bacillariophyta</taxon>
        <taxon>Coscinodiscophyceae</taxon>
        <taxon>Thalassiosirophycidae</taxon>
        <taxon>Stephanodiscales</taxon>
        <taxon>Stephanodiscaceae</taxon>
        <taxon>Cyclotella</taxon>
    </lineage>
</organism>
<evidence type="ECO:0000313" key="2">
    <source>
        <dbReference type="EMBL" id="KAL3796105.1"/>
    </source>
</evidence>
<evidence type="ECO:0000313" key="3">
    <source>
        <dbReference type="Proteomes" id="UP001516023"/>
    </source>
</evidence>
<feature type="region of interest" description="Disordered" evidence="1">
    <location>
        <begin position="233"/>
        <end position="256"/>
    </location>
</feature>
<dbReference type="AlphaFoldDB" id="A0ABD3Q7F8"/>
<name>A0ABD3Q7F8_9STRA</name>
<feature type="non-terminal residue" evidence="2">
    <location>
        <position position="1"/>
    </location>
</feature>
<proteinExistence type="predicted"/>
<comment type="caution">
    <text evidence="2">The sequence shown here is derived from an EMBL/GenBank/DDBJ whole genome shotgun (WGS) entry which is preliminary data.</text>
</comment>